<dbReference type="EC" id="3.1.26.5" evidence="6 7"/>
<proteinExistence type="inferred from homology"/>
<dbReference type="EMBL" id="JALBUT010000005">
    <property type="protein sequence ID" value="MDX8415681.1"/>
    <property type="molecule type" value="Genomic_DNA"/>
</dbReference>
<keyword evidence="4 6" id="KW-0378">Hydrolase</keyword>
<comment type="caution">
    <text evidence="8">The sequence shown here is derived from an EMBL/GenBank/DDBJ whole genome shotgun (WGS) entry which is preliminary data.</text>
</comment>
<comment type="function">
    <text evidence="6">RNaseP catalyzes the removal of the 5'-leader sequence from pre-tRNA to produce the mature 5'-terminus. It can also cleave other RNA substrates such as 4.5S RNA. The protein component plays an auxiliary but essential role in vivo by binding to the 5'-leader sequence and broadening the substrate specificity of the ribozyme.</text>
</comment>
<dbReference type="GO" id="GO:0004526">
    <property type="term" value="F:ribonuclease P activity"/>
    <property type="evidence" value="ECO:0007669"/>
    <property type="project" value="UniProtKB-EC"/>
</dbReference>
<evidence type="ECO:0000256" key="4">
    <source>
        <dbReference type="ARBA" id="ARBA00022801"/>
    </source>
</evidence>
<evidence type="ECO:0000256" key="2">
    <source>
        <dbReference type="ARBA" id="ARBA00022722"/>
    </source>
</evidence>
<organism evidence="8 9">
    <name type="scientific">Intestinicryptomonas porci</name>
    <dbReference type="NCBI Taxonomy" id="2926320"/>
    <lineage>
        <taxon>Bacteria</taxon>
        <taxon>Pseudomonadati</taxon>
        <taxon>Verrucomicrobiota</taxon>
        <taxon>Opitutia</taxon>
        <taxon>Opitutales</taxon>
        <taxon>Intestinicryptomonaceae</taxon>
        <taxon>Intestinicryptomonas</taxon>
    </lineage>
</organism>
<gene>
    <name evidence="6 8" type="primary">rnpA</name>
    <name evidence="8" type="ORF">MOX91_05745</name>
</gene>
<dbReference type="RefSeq" id="WP_370397126.1">
    <property type="nucleotide sequence ID" value="NZ_JALBUT010000005.1"/>
</dbReference>
<dbReference type="NCBIfam" id="TIGR00188">
    <property type="entry name" value="rnpA"/>
    <property type="match status" value="1"/>
</dbReference>
<accession>A0ABU4WGJ7</accession>
<protein>
    <recommendedName>
        <fullName evidence="6 7">Ribonuclease P protein component</fullName>
        <shortName evidence="6">RNase P protein</shortName>
        <shortName evidence="6">RNaseP protein</shortName>
        <ecNumber evidence="6 7">3.1.26.5</ecNumber>
    </recommendedName>
    <alternativeName>
        <fullName evidence="6">Protein C5</fullName>
    </alternativeName>
</protein>
<dbReference type="PANTHER" id="PTHR33992">
    <property type="entry name" value="RIBONUCLEASE P PROTEIN COMPONENT"/>
    <property type="match status" value="1"/>
</dbReference>
<keyword evidence="3 6" id="KW-0255">Endonuclease</keyword>
<dbReference type="Pfam" id="PF00825">
    <property type="entry name" value="Ribonuclease_P"/>
    <property type="match status" value="1"/>
</dbReference>
<keyword evidence="9" id="KW-1185">Reference proteome</keyword>
<comment type="subunit">
    <text evidence="6">Consists of a catalytic RNA component (M1 or rnpB) and a protein subunit.</text>
</comment>
<reference evidence="8 9" key="1">
    <citation type="submission" date="2022-03" db="EMBL/GenBank/DDBJ databases">
        <title>Novel taxa within the pig intestine.</title>
        <authorList>
            <person name="Wylensek D."/>
            <person name="Bishof K."/>
            <person name="Afrizal A."/>
            <person name="Clavel T."/>
        </authorList>
    </citation>
    <scope>NUCLEOTIDE SEQUENCE [LARGE SCALE GENOMIC DNA]</scope>
    <source>
        <strain evidence="8 9">CLA-KB-P66</strain>
    </source>
</reference>
<evidence type="ECO:0000256" key="5">
    <source>
        <dbReference type="ARBA" id="ARBA00022884"/>
    </source>
</evidence>
<keyword evidence="5 6" id="KW-0694">RNA-binding</keyword>
<comment type="catalytic activity">
    <reaction evidence="6">
        <text>Endonucleolytic cleavage of RNA, removing 5'-extranucleotides from tRNA precursor.</text>
        <dbReference type="EC" id="3.1.26.5"/>
    </reaction>
</comment>
<evidence type="ECO:0000256" key="6">
    <source>
        <dbReference type="HAMAP-Rule" id="MF_00227"/>
    </source>
</evidence>
<dbReference type="InterPro" id="IPR014721">
    <property type="entry name" value="Ribsml_uS5_D2-typ_fold_subgr"/>
</dbReference>
<sequence>MRFTFENRVRLQKDFDYIKENGVKADCSAFILYMAHPKEPRPQSRLGVVASKRVGNSVVRHRAKRVFREVFRNSQIPMPIDALVFVRRGFYKFEFAALKDKFERAVLAFIKKQVENERK</sequence>
<dbReference type="InterPro" id="IPR000100">
    <property type="entry name" value="RNase_P"/>
</dbReference>
<evidence type="ECO:0000313" key="9">
    <source>
        <dbReference type="Proteomes" id="UP001275932"/>
    </source>
</evidence>
<dbReference type="InterPro" id="IPR020568">
    <property type="entry name" value="Ribosomal_Su5_D2-typ_SF"/>
</dbReference>
<dbReference type="Gene3D" id="3.30.230.10">
    <property type="match status" value="1"/>
</dbReference>
<keyword evidence="1 6" id="KW-0819">tRNA processing</keyword>
<evidence type="ECO:0000256" key="1">
    <source>
        <dbReference type="ARBA" id="ARBA00022694"/>
    </source>
</evidence>
<evidence type="ECO:0000256" key="7">
    <source>
        <dbReference type="NCBIfam" id="TIGR00188"/>
    </source>
</evidence>
<dbReference type="Proteomes" id="UP001275932">
    <property type="component" value="Unassembled WGS sequence"/>
</dbReference>
<keyword evidence="2 6" id="KW-0540">Nuclease</keyword>
<name>A0ABU4WGJ7_9BACT</name>
<evidence type="ECO:0000256" key="3">
    <source>
        <dbReference type="ARBA" id="ARBA00022759"/>
    </source>
</evidence>
<evidence type="ECO:0000313" key="8">
    <source>
        <dbReference type="EMBL" id="MDX8415681.1"/>
    </source>
</evidence>
<dbReference type="PANTHER" id="PTHR33992:SF1">
    <property type="entry name" value="RIBONUCLEASE P PROTEIN COMPONENT"/>
    <property type="match status" value="1"/>
</dbReference>
<comment type="similarity">
    <text evidence="6">Belongs to the RnpA family.</text>
</comment>
<dbReference type="SUPFAM" id="SSF54211">
    <property type="entry name" value="Ribosomal protein S5 domain 2-like"/>
    <property type="match status" value="1"/>
</dbReference>
<dbReference type="HAMAP" id="MF_00227">
    <property type="entry name" value="RNase_P"/>
    <property type="match status" value="1"/>
</dbReference>